<dbReference type="InterPro" id="IPR011990">
    <property type="entry name" value="TPR-like_helical_dom_sf"/>
</dbReference>
<dbReference type="SUPFAM" id="SSF53448">
    <property type="entry name" value="Nucleotide-diphospho-sugar transferases"/>
    <property type="match status" value="1"/>
</dbReference>
<dbReference type="Gene3D" id="1.25.40.10">
    <property type="entry name" value="Tetratricopeptide repeat domain"/>
    <property type="match status" value="1"/>
</dbReference>
<dbReference type="EMBL" id="JBHTCP010000039">
    <property type="protein sequence ID" value="MFC7372392.1"/>
    <property type="molecule type" value="Genomic_DNA"/>
</dbReference>
<dbReference type="PANTHER" id="PTHR43630:SF2">
    <property type="entry name" value="GLYCOSYLTRANSFERASE"/>
    <property type="match status" value="1"/>
</dbReference>
<reference evidence="3" key="1">
    <citation type="journal article" date="2019" name="Int. J. Syst. Evol. Microbiol.">
        <title>The Global Catalogue of Microorganisms (GCM) 10K type strain sequencing project: providing services to taxonomists for standard genome sequencing and annotation.</title>
        <authorList>
            <consortium name="The Broad Institute Genomics Platform"/>
            <consortium name="The Broad Institute Genome Sequencing Center for Infectious Disease"/>
            <person name="Wu L."/>
            <person name="Ma J."/>
        </authorList>
    </citation>
    <scope>NUCLEOTIDE SEQUENCE [LARGE SCALE GENOMIC DNA]</scope>
    <source>
        <strain evidence="3">NBRC 106396</strain>
    </source>
</reference>
<evidence type="ECO:0000259" key="1">
    <source>
        <dbReference type="Pfam" id="PF00535"/>
    </source>
</evidence>
<sequence length="364" mass="42826">MTTISLCMIVRNEENHIGKCLESVCDIVDEIIIIDTGSKDRTKDIARNYTNQVVDFQWIDDFSAARNFSFAHATKDYILWLDADDVLLEEDRNKLKKLKSELQDTIDSVTMVYYYAFDDHHNVTTSFRRNRLVKRARKFKWIGAVHEYLAVDGTIINADLAVTHTRVHSHSTRNLSIFEKRLENNEVFTPRDMYYYANELNDHQFNEKAAVYYEKYLSLQQVWKEDAISACDKLCDVYIRLGDNTKALYYAFKSFDYDSPRPELCCKIGYFFLADSQYQQAAFWYERALKIKCVNENWGFTNQACSTWLPHLQLCICYYHLGDYEKSYEHNEAAAQYRPEDVHVLHNRDLLQGILKNREKAVSV</sequence>
<dbReference type="CDD" id="cd02511">
    <property type="entry name" value="Beta4Glucosyltransferase"/>
    <property type="match status" value="1"/>
</dbReference>
<dbReference type="EC" id="2.4.-.-" evidence="2"/>
<gene>
    <name evidence="2" type="ORF">ACFQPF_11975</name>
</gene>
<dbReference type="Pfam" id="PF00535">
    <property type="entry name" value="Glycos_transf_2"/>
    <property type="match status" value="1"/>
</dbReference>
<keyword evidence="2" id="KW-0808">Transferase</keyword>
<evidence type="ECO:0000313" key="2">
    <source>
        <dbReference type="EMBL" id="MFC7372392.1"/>
    </source>
</evidence>
<dbReference type="RefSeq" id="WP_379749934.1">
    <property type="nucleotide sequence ID" value="NZ_JBHTCP010000039.1"/>
</dbReference>
<dbReference type="Proteomes" id="UP001596549">
    <property type="component" value="Unassembled WGS sequence"/>
</dbReference>
<feature type="domain" description="Glycosyltransferase 2-like" evidence="1">
    <location>
        <begin position="5"/>
        <end position="126"/>
    </location>
</feature>
<dbReference type="InterPro" id="IPR029044">
    <property type="entry name" value="Nucleotide-diphossugar_trans"/>
</dbReference>
<organism evidence="2 3">
    <name type="scientific">Fictibacillus iocasae</name>
    <dbReference type="NCBI Taxonomy" id="2715437"/>
    <lineage>
        <taxon>Bacteria</taxon>
        <taxon>Bacillati</taxon>
        <taxon>Bacillota</taxon>
        <taxon>Bacilli</taxon>
        <taxon>Bacillales</taxon>
        <taxon>Fictibacillaceae</taxon>
        <taxon>Fictibacillus</taxon>
    </lineage>
</organism>
<evidence type="ECO:0000313" key="3">
    <source>
        <dbReference type="Proteomes" id="UP001596549"/>
    </source>
</evidence>
<name>A0ABW2NP27_9BACL</name>
<dbReference type="SUPFAM" id="SSF48452">
    <property type="entry name" value="TPR-like"/>
    <property type="match status" value="1"/>
</dbReference>
<proteinExistence type="predicted"/>
<keyword evidence="3" id="KW-1185">Reference proteome</keyword>
<dbReference type="Gene3D" id="3.90.550.10">
    <property type="entry name" value="Spore Coat Polysaccharide Biosynthesis Protein SpsA, Chain A"/>
    <property type="match status" value="1"/>
</dbReference>
<protein>
    <submittedName>
        <fullName evidence="2">Glycosyltransferase</fullName>
        <ecNumber evidence="2">2.4.-.-</ecNumber>
    </submittedName>
</protein>
<keyword evidence="2" id="KW-0328">Glycosyltransferase</keyword>
<dbReference type="PANTHER" id="PTHR43630">
    <property type="entry name" value="POLY-BETA-1,6-N-ACETYL-D-GLUCOSAMINE SYNTHASE"/>
    <property type="match status" value="1"/>
</dbReference>
<comment type="caution">
    <text evidence="2">The sequence shown here is derived from an EMBL/GenBank/DDBJ whole genome shotgun (WGS) entry which is preliminary data.</text>
</comment>
<accession>A0ABW2NP27</accession>
<dbReference type="InterPro" id="IPR001173">
    <property type="entry name" value="Glyco_trans_2-like"/>
</dbReference>
<dbReference type="GO" id="GO:0016757">
    <property type="term" value="F:glycosyltransferase activity"/>
    <property type="evidence" value="ECO:0007669"/>
    <property type="project" value="UniProtKB-KW"/>
</dbReference>